<evidence type="ECO:0000259" key="2">
    <source>
        <dbReference type="Pfam" id="PF01494"/>
    </source>
</evidence>
<dbReference type="Pfam" id="PF01494">
    <property type="entry name" value="FAD_binding_3"/>
    <property type="match status" value="1"/>
</dbReference>
<evidence type="ECO:0000313" key="4">
    <source>
        <dbReference type="Proteomes" id="UP000295764"/>
    </source>
</evidence>
<dbReference type="NCBIfam" id="NF004833">
    <property type="entry name" value="PRK06185.1-1"/>
    <property type="match status" value="1"/>
</dbReference>
<dbReference type="SUPFAM" id="SSF51905">
    <property type="entry name" value="FAD/NAD(P)-binding domain"/>
    <property type="match status" value="1"/>
</dbReference>
<dbReference type="PANTHER" id="PTHR43476">
    <property type="entry name" value="3-(3-HYDROXY-PHENYL)PROPIONATE/3-HYDROXYCINNAMIC ACID HYDROXYLASE"/>
    <property type="match status" value="1"/>
</dbReference>
<proteinExistence type="predicted"/>
<dbReference type="Gene3D" id="3.50.50.60">
    <property type="entry name" value="FAD/NAD(P)-binding domain"/>
    <property type="match status" value="2"/>
</dbReference>
<dbReference type="OrthoDB" id="9791689at2"/>
<feature type="domain" description="FAD-binding" evidence="2">
    <location>
        <begin position="6"/>
        <end position="338"/>
    </location>
</feature>
<dbReference type="InterPro" id="IPR036188">
    <property type="entry name" value="FAD/NAD-bd_sf"/>
</dbReference>
<organism evidence="3 4">
    <name type="scientific">Curtobacterium flaccumfaciens</name>
    <dbReference type="NCBI Taxonomy" id="2035"/>
    <lineage>
        <taxon>Bacteria</taxon>
        <taxon>Bacillati</taxon>
        <taxon>Actinomycetota</taxon>
        <taxon>Actinomycetes</taxon>
        <taxon>Micrococcales</taxon>
        <taxon>Microbacteriaceae</taxon>
        <taxon>Curtobacterium</taxon>
    </lineage>
</organism>
<gene>
    <name evidence="3" type="ORF">EDF64_111107</name>
</gene>
<dbReference type="RefSeq" id="WP_133520720.1">
    <property type="nucleotide sequence ID" value="NZ_SNVW01000011.1"/>
</dbReference>
<dbReference type="PANTHER" id="PTHR43476:SF5">
    <property type="entry name" value="FAD-DEPENDENT MONOOXYGENASE"/>
    <property type="match status" value="1"/>
</dbReference>
<name>A0A4R6DDY2_9MICO</name>
<sequence length="439" mass="46836">MVTVSRTSVAVVGGGPAGVVLGLLLARAGVAVRVVEKHDDFNRDFRGDTVHASTIRLLDELGLGDRFRALPQSRLDDFSLPMPDGSRALLGDFSRLRPPYDHVAMVPQWDLLDMLVTAAREEPSFTISMGLAATGMIVENGVVTGVHLRPYGARGGAAEVESRTEAEELRADVVIACDGRDSVLRSAAGLRPHTFPVPFDTWWFRLPREPGDAETALVPAFSGTDVLLSFPRPDYHQVAYFAPKGSDAALRAEGLAAFRARVARLRPDFAGRVDAIASMDDVHVLDVRMDRLRRWWRPGLLCIGDAAHAMSPAGGVGINLAVQDAVATAAILVPALRRGLGGAGLDGALAAVQRRRSTPAVIVQTAQAVLHRVVFERAFAGALQAGPPKLPVLLARWVPPVRGAYARGIAFGPLPEHAPAWARRGVHSTVPPSASDPAP</sequence>
<protein>
    <submittedName>
        <fullName evidence="3">2-polyprenyl-6-methoxyphenol hydroxylase-like FAD-dependent oxidoreductase</fullName>
    </submittedName>
</protein>
<comment type="caution">
    <text evidence="3">The sequence shown here is derived from an EMBL/GenBank/DDBJ whole genome shotgun (WGS) entry which is preliminary data.</text>
</comment>
<evidence type="ECO:0000256" key="1">
    <source>
        <dbReference type="ARBA" id="ARBA00023002"/>
    </source>
</evidence>
<dbReference type="GO" id="GO:0016491">
    <property type="term" value="F:oxidoreductase activity"/>
    <property type="evidence" value="ECO:0007669"/>
    <property type="project" value="UniProtKB-KW"/>
</dbReference>
<evidence type="ECO:0000313" key="3">
    <source>
        <dbReference type="EMBL" id="TDN42630.1"/>
    </source>
</evidence>
<accession>A0A4R6DDY2</accession>
<reference evidence="3 4" key="1">
    <citation type="submission" date="2019-03" db="EMBL/GenBank/DDBJ databases">
        <title>Genomic analyses of the natural microbiome of Caenorhabditis elegans.</title>
        <authorList>
            <person name="Samuel B."/>
        </authorList>
    </citation>
    <scope>NUCLEOTIDE SEQUENCE [LARGE SCALE GENOMIC DNA]</scope>
    <source>
        <strain evidence="3 4">JUb65</strain>
    </source>
</reference>
<dbReference type="EMBL" id="SNVW01000011">
    <property type="protein sequence ID" value="TDN42630.1"/>
    <property type="molecule type" value="Genomic_DNA"/>
</dbReference>
<dbReference type="AlphaFoldDB" id="A0A4R6DDY2"/>
<dbReference type="InterPro" id="IPR050631">
    <property type="entry name" value="PheA/TfdB_FAD_monoxygenase"/>
</dbReference>
<keyword evidence="1" id="KW-0560">Oxidoreductase</keyword>
<dbReference type="InterPro" id="IPR002938">
    <property type="entry name" value="FAD-bd"/>
</dbReference>
<dbReference type="Proteomes" id="UP000295764">
    <property type="component" value="Unassembled WGS sequence"/>
</dbReference>
<dbReference type="PRINTS" id="PR00420">
    <property type="entry name" value="RNGMNOXGNASE"/>
</dbReference>
<dbReference type="GO" id="GO:0071949">
    <property type="term" value="F:FAD binding"/>
    <property type="evidence" value="ECO:0007669"/>
    <property type="project" value="InterPro"/>
</dbReference>